<dbReference type="Pfam" id="PF01261">
    <property type="entry name" value="AP_endonuc_2"/>
    <property type="match status" value="1"/>
</dbReference>
<dbReference type="PANTHER" id="PTHR12110:SF41">
    <property type="entry name" value="INOSOSE DEHYDRATASE"/>
    <property type="match status" value="1"/>
</dbReference>
<dbReference type="SUPFAM" id="SSF51658">
    <property type="entry name" value="Xylose isomerase-like"/>
    <property type="match status" value="1"/>
</dbReference>
<evidence type="ECO:0000313" key="3">
    <source>
        <dbReference type="Proteomes" id="UP000294028"/>
    </source>
</evidence>
<sequence>MYTVRDLTDSYPDVLRRVADEGYDGVEFAYRVRESPPEDVRQALAENDLSAVSAHVPYDELESDFESVVEMYGELGCSTLVIPALDDSHFESTEAVAETATKLSSLGDRLSDRGFDLLYHNHTHEFGDIDGDLAFERLIRETSDSVGFELDVGLATKGGADPVALLRTYADRIPLVHVTDTLVDDPDRDHVELGDGDTDLESAVEVARDLGIEWFVFEHGQSTAQAETLQRGGERLQSLLGVTGD</sequence>
<evidence type="ECO:0000313" key="2">
    <source>
        <dbReference type="EMBL" id="RYJ08695.1"/>
    </source>
</evidence>
<dbReference type="InterPro" id="IPR050312">
    <property type="entry name" value="IolE/XylAMocC-like"/>
</dbReference>
<protein>
    <submittedName>
        <fullName evidence="2">Sugar phosphate isomerase/epimerase</fullName>
    </submittedName>
</protein>
<gene>
    <name evidence="2" type="ORF">ELS19_15875</name>
</gene>
<feature type="domain" description="Xylose isomerase-like TIM barrel" evidence="1">
    <location>
        <begin position="15"/>
        <end position="230"/>
    </location>
</feature>
<proteinExistence type="predicted"/>
<reference evidence="2 3" key="1">
    <citation type="submission" date="2018-12" db="EMBL/GenBank/DDBJ databases">
        <title>Genome analysis provides insights into bioremediation potentialities of Halogeometricum borinquense strain N11.</title>
        <authorList>
            <person name="Najjari A."/>
            <person name="Youssef N."/>
            <person name="Fhoula I."/>
            <person name="Ben Dhia O."/>
            <person name="Mahjoubi M."/>
            <person name="Ouzari H.I."/>
            <person name="Cherif A."/>
        </authorList>
    </citation>
    <scope>NUCLEOTIDE SEQUENCE [LARGE SCALE GENOMIC DNA]</scope>
    <source>
        <strain evidence="2 3">N11</strain>
    </source>
</reference>
<dbReference type="Proteomes" id="UP000294028">
    <property type="component" value="Unassembled WGS sequence"/>
</dbReference>
<organism evidence="2 3">
    <name type="scientific">Halogeometricum borinquense</name>
    <dbReference type="NCBI Taxonomy" id="60847"/>
    <lineage>
        <taxon>Archaea</taxon>
        <taxon>Methanobacteriati</taxon>
        <taxon>Methanobacteriota</taxon>
        <taxon>Stenosarchaea group</taxon>
        <taxon>Halobacteria</taxon>
        <taxon>Halobacteriales</taxon>
        <taxon>Haloferacaceae</taxon>
        <taxon>Halogeometricum</taxon>
    </lineage>
</organism>
<dbReference type="Gene3D" id="3.20.20.150">
    <property type="entry name" value="Divalent-metal-dependent TIM barrel enzymes"/>
    <property type="match status" value="1"/>
</dbReference>
<dbReference type="InterPro" id="IPR013022">
    <property type="entry name" value="Xyl_isomerase-like_TIM-brl"/>
</dbReference>
<keyword evidence="2" id="KW-0413">Isomerase</keyword>
<evidence type="ECO:0000259" key="1">
    <source>
        <dbReference type="Pfam" id="PF01261"/>
    </source>
</evidence>
<dbReference type="GO" id="GO:0016853">
    <property type="term" value="F:isomerase activity"/>
    <property type="evidence" value="ECO:0007669"/>
    <property type="project" value="UniProtKB-KW"/>
</dbReference>
<accession>A0A482T7U1</accession>
<comment type="caution">
    <text evidence="2">The sequence shown here is derived from an EMBL/GenBank/DDBJ whole genome shotgun (WGS) entry which is preliminary data.</text>
</comment>
<name>A0A482T7U1_9EURY</name>
<dbReference type="EMBL" id="RZHH01000003">
    <property type="protein sequence ID" value="RYJ08695.1"/>
    <property type="molecule type" value="Genomic_DNA"/>
</dbReference>
<dbReference type="PANTHER" id="PTHR12110">
    <property type="entry name" value="HYDROXYPYRUVATE ISOMERASE"/>
    <property type="match status" value="1"/>
</dbReference>
<dbReference type="InterPro" id="IPR036237">
    <property type="entry name" value="Xyl_isomerase-like_sf"/>
</dbReference>
<dbReference type="AlphaFoldDB" id="A0A482T7U1"/>